<organism evidence="1 2">
    <name type="scientific">Roseovarius indicus</name>
    <dbReference type="NCBI Taxonomy" id="540747"/>
    <lineage>
        <taxon>Bacteria</taxon>
        <taxon>Pseudomonadati</taxon>
        <taxon>Pseudomonadota</taxon>
        <taxon>Alphaproteobacteria</taxon>
        <taxon>Rhodobacterales</taxon>
        <taxon>Roseobacteraceae</taxon>
        <taxon>Roseovarius</taxon>
    </lineage>
</organism>
<evidence type="ECO:0000313" key="2">
    <source>
        <dbReference type="Proteomes" id="UP000325785"/>
    </source>
</evidence>
<proteinExistence type="predicted"/>
<gene>
    <name evidence="1" type="ORF">RIdsm_03594</name>
</gene>
<evidence type="ECO:0008006" key="3">
    <source>
        <dbReference type="Google" id="ProtNLM"/>
    </source>
</evidence>
<reference evidence="1 2" key="1">
    <citation type="submission" date="2018-08" db="EMBL/GenBank/DDBJ databases">
        <title>Genetic Globetrotter - A new plasmid hitch-hiking vast phylogenetic and geographic distances.</title>
        <authorList>
            <person name="Vollmers J."/>
            <person name="Petersen J."/>
        </authorList>
    </citation>
    <scope>NUCLEOTIDE SEQUENCE [LARGE SCALE GENOMIC DNA]</scope>
    <source>
        <strain evidence="1 2">DSM 26383</strain>
    </source>
</reference>
<evidence type="ECO:0000313" key="1">
    <source>
        <dbReference type="EMBL" id="QEW27774.1"/>
    </source>
</evidence>
<dbReference type="Proteomes" id="UP000325785">
    <property type="component" value="Chromosome"/>
</dbReference>
<accession>A0A5P3AG96</accession>
<dbReference type="RefSeq" id="WP_201455573.1">
    <property type="nucleotide sequence ID" value="NZ_FOMY01000008.1"/>
</dbReference>
<sequence length="289" mass="32330">MNSKYVFYMDDFGTRTTCTGATDATSPAHELSFALGGVIVASEDVDALSSKVEAFCKKWGVPALHGNKIRSGKGKFGFLKKDADRKEAFFEELNQLVLDDRLIAHACVICRPGYRDRYIEKYPDGIRWAMSKTAFDISVERAAKLAMQGGRKLDVVYERTGKKEDRLLEDYFADLKVAGMGFCAETSKQYGPLTGAQFKDHLNVIWPDGKGNPLLQLADLFVHPVSQVTCGKQNRAYEQLVERKMLLDFKHDDDAVGVKYSCFDGEYGQWEKLQTHTRDPEGSPEAVGV</sequence>
<dbReference type="EMBL" id="CP031598">
    <property type="protein sequence ID" value="QEW27774.1"/>
    <property type="molecule type" value="Genomic_DNA"/>
</dbReference>
<dbReference type="InterPro" id="IPR024524">
    <property type="entry name" value="DUF3800"/>
</dbReference>
<dbReference type="Pfam" id="PF12686">
    <property type="entry name" value="DUF3800"/>
    <property type="match status" value="1"/>
</dbReference>
<dbReference type="AlphaFoldDB" id="A0A5P3AG96"/>
<protein>
    <recommendedName>
        <fullName evidence="3">DUF3800 domain-containing protein</fullName>
    </recommendedName>
</protein>
<name>A0A5P3AG96_9RHOB</name>
<dbReference type="KEGG" id="rid:RIdsm_03594"/>